<evidence type="ECO:0000256" key="1">
    <source>
        <dbReference type="RuleBase" id="RU000487"/>
    </source>
</evidence>
<dbReference type="Pfam" id="PF00022">
    <property type="entry name" value="Actin"/>
    <property type="match status" value="1"/>
</dbReference>
<dbReference type="Proteomes" id="UP001338125">
    <property type="component" value="Unassembled WGS sequence"/>
</dbReference>
<evidence type="ECO:0000313" key="2">
    <source>
        <dbReference type="EMBL" id="KAK5997449.1"/>
    </source>
</evidence>
<dbReference type="SUPFAM" id="SSF53067">
    <property type="entry name" value="Actin-like ATPase domain"/>
    <property type="match status" value="2"/>
</dbReference>
<gene>
    <name evidence="2" type="ORF">PT974_02808</name>
</gene>
<dbReference type="Gene3D" id="3.90.640.10">
    <property type="entry name" value="Actin, Chain A, domain 4"/>
    <property type="match status" value="1"/>
</dbReference>
<dbReference type="SMART" id="SM00268">
    <property type="entry name" value="ACTIN"/>
    <property type="match status" value="1"/>
</dbReference>
<proteinExistence type="inferred from homology"/>
<name>A0ABR0SZ90_9HYPO</name>
<evidence type="ECO:0000313" key="3">
    <source>
        <dbReference type="Proteomes" id="UP001338125"/>
    </source>
</evidence>
<reference evidence="2 3" key="1">
    <citation type="submission" date="2024-01" db="EMBL/GenBank/DDBJ databases">
        <title>Complete genome of Cladobotryum mycophilum ATHUM6906.</title>
        <authorList>
            <person name="Christinaki A.C."/>
            <person name="Myridakis A.I."/>
            <person name="Kouvelis V.N."/>
        </authorList>
    </citation>
    <scope>NUCLEOTIDE SEQUENCE [LARGE SCALE GENOMIC DNA]</scope>
    <source>
        <strain evidence="2 3">ATHUM6906</strain>
    </source>
</reference>
<protein>
    <submittedName>
        <fullName evidence="2">Actin</fullName>
    </submittedName>
</protein>
<dbReference type="InterPro" id="IPR043129">
    <property type="entry name" value="ATPase_NBD"/>
</dbReference>
<dbReference type="PRINTS" id="PR00190">
    <property type="entry name" value="ACTIN"/>
</dbReference>
<sequence length="367" mass="40573">MSNEDGPTVVIDNGHLRLHKGRHCRPRFPKSRVPLRYAQPKTVIDHITLASIVRAVSSNADQDNSRFIVGDDVLEAQGGNVAASHPINGDEWDMERMTALWKYSLEKLNVDPEGAKVMLTEPPLNPEENQRAAYEALYDLGVSAVSIQLAPVLALYANGRTTGLVVDSGESTSVVPVEEGFAKRANIRKSPTGGRVVTKRLQELLASKSNPNLDVYMVEYIKRACCAVADFPWQFNTQGPKTFRLPDGNEITLDEEVLRTPEMLFQGGSNESIQDLVAKSLEDLPDTLRQAMQDSVILAGGNTLFNGCYNRFGFEISELLPQGTIRVYAQNQRQYSAWTGGSILTSLSSFNAWVTKEDYFDQGDSKT</sequence>
<keyword evidence="3" id="KW-1185">Reference proteome</keyword>
<dbReference type="EMBL" id="JAVFKD010000002">
    <property type="protein sequence ID" value="KAK5997449.1"/>
    <property type="molecule type" value="Genomic_DNA"/>
</dbReference>
<organism evidence="2 3">
    <name type="scientific">Cladobotryum mycophilum</name>
    <dbReference type="NCBI Taxonomy" id="491253"/>
    <lineage>
        <taxon>Eukaryota</taxon>
        <taxon>Fungi</taxon>
        <taxon>Dikarya</taxon>
        <taxon>Ascomycota</taxon>
        <taxon>Pezizomycotina</taxon>
        <taxon>Sordariomycetes</taxon>
        <taxon>Hypocreomycetidae</taxon>
        <taxon>Hypocreales</taxon>
        <taxon>Hypocreaceae</taxon>
        <taxon>Cladobotryum</taxon>
    </lineage>
</organism>
<dbReference type="Gene3D" id="3.30.420.40">
    <property type="match status" value="2"/>
</dbReference>
<comment type="similarity">
    <text evidence="1">Belongs to the actin family.</text>
</comment>
<dbReference type="InterPro" id="IPR004000">
    <property type="entry name" value="Actin"/>
</dbReference>
<accession>A0ABR0SZ90</accession>
<dbReference type="PANTHER" id="PTHR11937">
    <property type="entry name" value="ACTIN"/>
    <property type="match status" value="1"/>
</dbReference>
<comment type="caution">
    <text evidence="2">The sequence shown here is derived from an EMBL/GenBank/DDBJ whole genome shotgun (WGS) entry which is preliminary data.</text>
</comment>